<proteinExistence type="inferred from homology"/>
<dbReference type="VEuPathDB" id="TrichDB:TVAGG3_0543630"/>
<accession>A2DJB4</accession>
<dbReference type="KEGG" id="tva:5465029"/>
<keyword evidence="3" id="KW-0813">Transport</keyword>
<reference evidence="13" key="1">
    <citation type="submission" date="2006-10" db="EMBL/GenBank/DDBJ databases">
        <authorList>
            <person name="Amadeo P."/>
            <person name="Zhao Q."/>
            <person name="Wortman J."/>
            <person name="Fraser-Liggett C."/>
            <person name="Carlton J."/>
        </authorList>
    </citation>
    <scope>NUCLEOTIDE SEQUENCE</scope>
    <source>
        <strain evidence="13">G3</strain>
    </source>
</reference>
<evidence type="ECO:0000313" key="11">
    <source>
        <dbReference type="EMBL" id="EAX87520.1"/>
    </source>
</evidence>
<keyword evidence="4 10" id="KW-0812">Transmembrane</keyword>
<dbReference type="GO" id="GO:0031204">
    <property type="term" value="P:post-translational protein targeting to membrane, translocation"/>
    <property type="evidence" value="ECO:0000318"/>
    <property type="project" value="GO_Central"/>
</dbReference>
<sequence>MEALDIVAAPATNFVKSCVKVLKRCTLPSTKVLKDSASASAVGFLILGSVGFIFKVIAYPINNVIIGGIGQ</sequence>
<dbReference type="EMBL" id="DS113207">
    <property type="protein sequence ID" value="EAY19501.1"/>
    <property type="molecule type" value="Genomic_DNA"/>
</dbReference>
<comment type="subcellular location">
    <subcellularLocation>
        <location evidence="1">Endoplasmic reticulum membrane</location>
        <topology evidence="1">Single-pass membrane protein</topology>
    </subcellularLocation>
</comment>
<keyword evidence="8" id="KW-0811">Translocation</keyword>
<dbReference type="SUPFAM" id="SSF103456">
    <property type="entry name" value="Preprotein translocase SecE subunit"/>
    <property type="match status" value="1"/>
</dbReference>
<dbReference type="FunCoup" id="A2DJB4">
    <property type="interactions" value="384"/>
</dbReference>
<dbReference type="Proteomes" id="UP000001542">
    <property type="component" value="Unassembled WGS sequence"/>
</dbReference>
<dbReference type="PANTHER" id="PTHR12309">
    <property type="entry name" value="SEC61 GAMMA SUBUNIT"/>
    <property type="match status" value="1"/>
</dbReference>
<keyword evidence="6" id="KW-0653">Protein transport</keyword>
<evidence type="ECO:0000256" key="5">
    <source>
        <dbReference type="ARBA" id="ARBA00022824"/>
    </source>
</evidence>
<evidence type="ECO:0000256" key="4">
    <source>
        <dbReference type="ARBA" id="ARBA00022692"/>
    </source>
</evidence>
<dbReference type="RefSeq" id="XP_001580487.1">
    <property type="nucleotide sequence ID" value="XM_001580437.1"/>
</dbReference>
<evidence type="ECO:0000256" key="7">
    <source>
        <dbReference type="ARBA" id="ARBA00022989"/>
    </source>
</evidence>
<dbReference type="VEuPathDB" id="TrichDB:TVAG_136320"/>
<dbReference type="GO" id="GO:0071261">
    <property type="term" value="C:Ssh1 translocon complex"/>
    <property type="evidence" value="ECO:0000318"/>
    <property type="project" value="GO_Central"/>
</dbReference>
<dbReference type="OrthoDB" id="2401875at2759"/>
<evidence type="ECO:0000256" key="9">
    <source>
        <dbReference type="ARBA" id="ARBA00023136"/>
    </source>
</evidence>
<dbReference type="eggNOG" id="KOG3498">
    <property type="taxonomic scope" value="Eukaryota"/>
</dbReference>
<evidence type="ECO:0000313" key="12">
    <source>
        <dbReference type="EMBL" id="EAX89190.1"/>
    </source>
</evidence>
<keyword evidence="5" id="KW-0256">Endoplasmic reticulum</keyword>
<evidence type="ECO:0000313" key="13">
    <source>
        <dbReference type="EMBL" id="EAY19501.1"/>
    </source>
</evidence>
<dbReference type="KEGG" id="tva:4746870"/>
<dbReference type="EMBL" id="DS114224">
    <property type="protein sequence ID" value="EAX89190.1"/>
    <property type="molecule type" value="Genomic_DNA"/>
</dbReference>
<dbReference type="InterPro" id="IPR023391">
    <property type="entry name" value="Prot_translocase_SecE_dom_sf"/>
</dbReference>
<evidence type="ECO:0000313" key="14">
    <source>
        <dbReference type="Proteomes" id="UP000001542"/>
    </source>
</evidence>
<evidence type="ECO:0000256" key="10">
    <source>
        <dbReference type="SAM" id="Phobius"/>
    </source>
</evidence>
<dbReference type="GO" id="GO:0008320">
    <property type="term" value="F:protein transmembrane transporter activity"/>
    <property type="evidence" value="ECO:0000318"/>
    <property type="project" value="GO_Central"/>
</dbReference>
<dbReference type="EMBL" id="DS114438">
    <property type="protein sequence ID" value="EAX87520.1"/>
    <property type="molecule type" value="Genomic_DNA"/>
</dbReference>
<dbReference type="RefSeq" id="XP_001300450.1">
    <property type="nucleotide sequence ID" value="XM_001300449.1"/>
</dbReference>
<keyword evidence="7 10" id="KW-1133">Transmembrane helix</keyword>
<dbReference type="NCBIfam" id="TIGR00327">
    <property type="entry name" value="secE_euk_arch"/>
    <property type="match status" value="1"/>
</dbReference>
<name>A2DJB4_TRIV3</name>
<evidence type="ECO:0000256" key="1">
    <source>
        <dbReference type="ARBA" id="ARBA00004389"/>
    </source>
</evidence>
<keyword evidence="9 10" id="KW-0472">Membrane</keyword>
<dbReference type="VEuPathDB" id="TrichDB:TVAGG3_0124110"/>
<dbReference type="AlphaFoldDB" id="A2DJB4"/>
<protein>
    <submittedName>
        <fullName evidence="13">Protein translocase gamma subunit, putative</fullName>
    </submittedName>
</protein>
<dbReference type="VEuPathDB" id="TrichDB:TVAGG3_0852060"/>
<dbReference type="Gene3D" id="1.20.5.820">
    <property type="entry name" value="Preprotein translocase SecE subunit"/>
    <property type="match status" value="1"/>
</dbReference>
<evidence type="ECO:0000256" key="6">
    <source>
        <dbReference type="ARBA" id="ARBA00022927"/>
    </source>
</evidence>
<reference evidence="13" key="2">
    <citation type="journal article" date="2007" name="Science">
        <title>Draft genome sequence of the sexually transmitted pathogen Trichomonas vaginalis.</title>
        <authorList>
            <person name="Carlton J.M."/>
            <person name="Hirt R.P."/>
            <person name="Silva J.C."/>
            <person name="Delcher A.L."/>
            <person name="Schatz M."/>
            <person name="Zhao Q."/>
            <person name="Wortman J.R."/>
            <person name="Bidwell S.L."/>
            <person name="Alsmark U.C.M."/>
            <person name="Besteiro S."/>
            <person name="Sicheritz-Ponten T."/>
            <person name="Noel C.J."/>
            <person name="Dacks J.B."/>
            <person name="Foster P.G."/>
            <person name="Simillion C."/>
            <person name="Van de Peer Y."/>
            <person name="Miranda-Saavedra D."/>
            <person name="Barton G.J."/>
            <person name="Westrop G.D."/>
            <person name="Mueller S."/>
            <person name="Dessi D."/>
            <person name="Fiori P.L."/>
            <person name="Ren Q."/>
            <person name="Paulsen I."/>
            <person name="Zhang H."/>
            <person name="Bastida-Corcuera F.D."/>
            <person name="Simoes-Barbosa A."/>
            <person name="Brown M.T."/>
            <person name="Hayes R.D."/>
            <person name="Mukherjee M."/>
            <person name="Okumura C.Y."/>
            <person name="Schneider R."/>
            <person name="Smith A.J."/>
            <person name="Vanacova S."/>
            <person name="Villalvazo M."/>
            <person name="Haas B.J."/>
            <person name="Pertea M."/>
            <person name="Feldblyum T.V."/>
            <person name="Utterback T.R."/>
            <person name="Shu C.L."/>
            <person name="Osoegawa K."/>
            <person name="de Jong P.J."/>
            <person name="Hrdy I."/>
            <person name="Horvathova L."/>
            <person name="Zubacova Z."/>
            <person name="Dolezal P."/>
            <person name="Malik S.B."/>
            <person name="Logsdon J.M. Jr."/>
            <person name="Henze K."/>
            <person name="Gupta A."/>
            <person name="Wang C.C."/>
            <person name="Dunne R.L."/>
            <person name="Upcroft J.A."/>
            <person name="Upcroft P."/>
            <person name="White O."/>
            <person name="Salzberg S.L."/>
            <person name="Tang P."/>
            <person name="Chiu C.-H."/>
            <person name="Lee Y.-S."/>
            <person name="Embley T.M."/>
            <person name="Coombs G.H."/>
            <person name="Mottram J.C."/>
            <person name="Tachezy J."/>
            <person name="Fraser-Liggett C.M."/>
            <person name="Johnson P.J."/>
        </authorList>
    </citation>
    <scope>NUCLEOTIDE SEQUENCE [LARGE SCALE GENOMIC DNA]</scope>
    <source>
        <strain evidence="13">G3</strain>
    </source>
</reference>
<evidence type="ECO:0000256" key="8">
    <source>
        <dbReference type="ARBA" id="ARBA00023010"/>
    </source>
</evidence>
<keyword evidence="14" id="KW-1185">Reference proteome</keyword>
<evidence type="ECO:0000256" key="2">
    <source>
        <dbReference type="ARBA" id="ARBA00008274"/>
    </source>
</evidence>
<gene>
    <name evidence="13" type="ORF">TVAG_136320</name>
    <name evidence="11" type="ORF">TVAG_279400</name>
    <name evidence="12" type="ORF">TVAG_291150</name>
</gene>
<organism evidence="13 14">
    <name type="scientific">Trichomonas vaginalis (strain ATCC PRA-98 / G3)</name>
    <dbReference type="NCBI Taxonomy" id="412133"/>
    <lineage>
        <taxon>Eukaryota</taxon>
        <taxon>Metamonada</taxon>
        <taxon>Parabasalia</taxon>
        <taxon>Trichomonadida</taxon>
        <taxon>Trichomonadidae</taxon>
        <taxon>Trichomonas</taxon>
    </lineage>
</organism>
<dbReference type="SMR" id="A2DJB4"/>
<evidence type="ECO:0000256" key="3">
    <source>
        <dbReference type="ARBA" id="ARBA00022448"/>
    </source>
</evidence>
<dbReference type="KEGG" id="tva:4745172"/>
<dbReference type="Pfam" id="PF00584">
    <property type="entry name" value="SecE"/>
    <property type="match status" value="1"/>
</dbReference>
<feature type="transmembrane region" description="Helical" evidence="10">
    <location>
        <begin position="37"/>
        <end position="58"/>
    </location>
</feature>
<comment type="similarity">
    <text evidence="2">Belongs to the SecE/SEC61-gamma family.</text>
</comment>
<dbReference type="STRING" id="5722.A2DJB4"/>
<dbReference type="InterPro" id="IPR001901">
    <property type="entry name" value="Translocase_SecE/Sec61-g"/>
</dbReference>
<dbReference type="InterPro" id="IPR008158">
    <property type="entry name" value="Translocase_Sec61-g"/>
</dbReference>
<dbReference type="RefSeq" id="XP_001302120.1">
    <property type="nucleotide sequence ID" value="XM_001302119.1"/>
</dbReference>